<proteinExistence type="predicted"/>
<dbReference type="SUPFAM" id="SSF69118">
    <property type="entry name" value="AhpD-like"/>
    <property type="match status" value="1"/>
</dbReference>
<protein>
    <recommendedName>
        <fullName evidence="4">Carboxymuconolactone decarboxylase family protein</fullName>
    </recommendedName>
</protein>
<dbReference type="OrthoDB" id="9808310at2"/>
<dbReference type="Gene3D" id="1.20.1290.10">
    <property type="entry name" value="AhpD-like"/>
    <property type="match status" value="1"/>
</dbReference>
<name>A0A498C7B8_9GAMM</name>
<keyword evidence="3" id="KW-1185">Reference proteome</keyword>
<evidence type="ECO:0008006" key="4">
    <source>
        <dbReference type="Google" id="ProtNLM"/>
    </source>
</evidence>
<evidence type="ECO:0000256" key="1">
    <source>
        <dbReference type="SAM" id="MobiDB-lite"/>
    </source>
</evidence>
<dbReference type="PANTHER" id="PTHR35446">
    <property type="entry name" value="SI:CH211-175M2.5"/>
    <property type="match status" value="1"/>
</dbReference>
<dbReference type="Proteomes" id="UP000275461">
    <property type="component" value="Unassembled WGS sequence"/>
</dbReference>
<dbReference type="RefSeq" id="WP_147436937.1">
    <property type="nucleotide sequence ID" value="NZ_RCDA01000001.1"/>
</dbReference>
<dbReference type="PANTHER" id="PTHR35446:SF3">
    <property type="entry name" value="CMD DOMAIN-CONTAINING PROTEIN"/>
    <property type="match status" value="1"/>
</dbReference>
<accession>A0A498C7B8</accession>
<gene>
    <name evidence="2" type="ORF">DFR31_0881</name>
</gene>
<feature type="region of interest" description="Disordered" evidence="1">
    <location>
        <begin position="1"/>
        <end position="27"/>
    </location>
</feature>
<dbReference type="EMBL" id="RCDA01000001">
    <property type="protein sequence ID" value="RLK50969.1"/>
    <property type="molecule type" value="Genomic_DNA"/>
</dbReference>
<dbReference type="InterPro" id="IPR029032">
    <property type="entry name" value="AhpD-like"/>
</dbReference>
<reference evidence="2 3" key="1">
    <citation type="submission" date="2018-10" db="EMBL/GenBank/DDBJ databases">
        <title>Genomic Encyclopedia of Type Strains, Phase IV (KMG-IV): sequencing the most valuable type-strain genomes for metagenomic binning, comparative biology and taxonomic classification.</title>
        <authorList>
            <person name="Goeker M."/>
        </authorList>
    </citation>
    <scope>NUCLEOTIDE SEQUENCE [LARGE SCALE GENOMIC DNA]</scope>
    <source>
        <strain evidence="2 3">DSM 12769</strain>
    </source>
</reference>
<comment type="caution">
    <text evidence="2">The sequence shown here is derived from an EMBL/GenBank/DDBJ whole genome shotgun (WGS) entry which is preliminary data.</text>
</comment>
<evidence type="ECO:0000313" key="3">
    <source>
        <dbReference type="Proteomes" id="UP000275461"/>
    </source>
</evidence>
<dbReference type="AlphaFoldDB" id="A0A498C7B8"/>
<sequence length="103" mass="11525">MAAHSTIADKMSGVPEPVTDALREGHPLPDTRLEALRQFTDIMVETRGHPGHDDLQAFLDAGYREADVLAIILAIAVKTLSNFSNHLLHPEVDELFRERQWTP</sequence>
<organism evidence="2 3">
    <name type="scientific">Alkalispirillum mobile</name>
    <dbReference type="NCBI Taxonomy" id="85925"/>
    <lineage>
        <taxon>Bacteria</taxon>
        <taxon>Pseudomonadati</taxon>
        <taxon>Pseudomonadota</taxon>
        <taxon>Gammaproteobacteria</taxon>
        <taxon>Chromatiales</taxon>
        <taxon>Ectothiorhodospiraceae</taxon>
        <taxon>Alkalispirillum</taxon>
    </lineage>
</organism>
<evidence type="ECO:0000313" key="2">
    <source>
        <dbReference type="EMBL" id="RLK50969.1"/>
    </source>
</evidence>